<dbReference type="EC" id="1.4.4.2" evidence="5"/>
<evidence type="ECO:0000256" key="3">
    <source>
        <dbReference type="ARBA" id="ARBA00010756"/>
    </source>
</evidence>
<dbReference type="InterPro" id="IPR015424">
    <property type="entry name" value="PyrdxlP-dep_Trfase"/>
</dbReference>
<dbReference type="GO" id="GO:0030170">
    <property type="term" value="F:pyridoxal phosphate binding"/>
    <property type="evidence" value="ECO:0007669"/>
    <property type="project" value="TreeGrafter"/>
</dbReference>
<evidence type="ECO:0000256" key="9">
    <source>
        <dbReference type="SAM" id="MobiDB-lite"/>
    </source>
</evidence>
<gene>
    <name evidence="11" type="primary">gcvP_2</name>
    <name evidence="11" type="ORF">NCTC13032_06027</name>
</gene>
<accession>A0A4U9IMF8</accession>
<sequence>MKLNAAAEMIPITWPEFAELHPFCPADQAEGYHQMINQLSDWLVKLTGYDALCMQPNSGAQGEYAGLLAIRHYHESRNEGHRDICLIPSSAHGTNPASAQMAGMEVVVVACDKNGNIDLADLRAKAEQTSDKLSCIMVTYPSTHGVYEETIREVCEIVHQHGGQVYLDGANMNAQVGITTPGFIGADVSHLNLHKTFCIPHGGGGPGHGSDWRQSAPGTVRTGSQRRADRRHAYPSGRGFRGSVW</sequence>
<dbReference type="Gene3D" id="3.40.640.10">
    <property type="entry name" value="Type I PLP-dependent aspartate aminotransferase-like (Major domain)"/>
    <property type="match status" value="1"/>
</dbReference>
<comment type="function">
    <text evidence="2">The glycine cleavage system catalyzes the degradation of glycine. The P protein binds the alpha-amino group of glycine through its pyridoxal phosphate cofactor; CO(2) is released and the remaining methylamine moiety is then transferred to the lipoamide cofactor of the H protein.</text>
</comment>
<comment type="similarity">
    <text evidence="3">Belongs to the GcvP family.</text>
</comment>
<comment type="subunit">
    <text evidence="4">Homotetramer.</text>
</comment>
<evidence type="ECO:0000256" key="8">
    <source>
        <dbReference type="ARBA" id="ARBA00049026"/>
    </source>
</evidence>
<comment type="cofactor">
    <cofactor evidence="1">
        <name>pyridoxal 5'-phosphate</name>
        <dbReference type="ChEBI" id="CHEBI:597326"/>
    </cofactor>
</comment>
<protein>
    <recommendedName>
        <fullName evidence="5">glycine dehydrogenase (aminomethyl-transferring)</fullName>
        <ecNumber evidence="5">1.4.4.2</ecNumber>
    </recommendedName>
</protein>
<dbReference type="GO" id="GO:0005960">
    <property type="term" value="C:glycine cleavage complex"/>
    <property type="evidence" value="ECO:0007669"/>
    <property type="project" value="TreeGrafter"/>
</dbReference>
<evidence type="ECO:0000256" key="5">
    <source>
        <dbReference type="ARBA" id="ARBA00012134"/>
    </source>
</evidence>
<evidence type="ECO:0000313" key="11">
    <source>
        <dbReference type="EMBL" id="VTP77701.1"/>
    </source>
</evidence>
<comment type="catalytic activity">
    <reaction evidence="8">
        <text>N(6)-[(R)-lipoyl]-L-lysyl-[glycine-cleavage complex H protein] + glycine + H(+) = N(6)-[(R)-S(8)-aminomethyldihydrolipoyl]-L-lysyl-[glycine-cleavage complex H protein] + CO2</text>
        <dbReference type="Rhea" id="RHEA:24304"/>
        <dbReference type="Rhea" id="RHEA-COMP:10494"/>
        <dbReference type="Rhea" id="RHEA-COMP:10495"/>
        <dbReference type="ChEBI" id="CHEBI:15378"/>
        <dbReference type="ChEBI" id="CHEBI:16526"/>
        <dbReference type="ChEBI" id="CHEBI:57305"/>
        <dbReference type="ChEBI" id="CHEBI:83099"/>
        <dbReference type="ChEBI" id="CHEBI:83143"/>
        <dbReference type="EC" id="1.4.4.2"/>
    </reaction>
</comment>
<proteinExistence type="inferred from homology"/>
<dbReference type="Proteomes" id="UP000310719">
    <property type="component" value="Chromosome"/>
</dbReference>
<keyword evidence="7 11" id="KW-0560">Oxidoreductase</keyword>
<keyword evidence="6" id="KW-0663">Pyridoxal phosphate</keyword>
<evidence type="ECO:0000256" key="7">
    <source>
        <dbReference type="ARBA" id="ARBA00023002"/>
    </source>
</evidence>
<dbReference type="Pfam" id="PF01212">
    <property type="entry name" value="Beta_elim_lyase"/>
    <property type="match status" value="1"/>
</dbReference>
<reference evidence="11 12" key="1">
    <citation type="submission" date="2019-05" db="EMBL/GenBank/DDBJ databases">
        <authorList>
            <consortium name="Pathogen Informatics"/>
        </authorList>
    </citation>
    <scope>NUCLEOTIDE SEQUENCE [LARGE SCALE GENOMIC DNA]</scope>
    <source>
        <strain evidence="11 12">NCTC13032</strain>
    </source>
</reference>
<dbReference type="GO" id="GO:0005829">
    <property type="term" value="C:cytosol"/>
    <property type="evidence" value="ECO:0007669"/>
    <property type="project" value="TreeGrafter"/>
</dbReference>
<dbReference type="InterPro" id="IPR001597">
    <property type="entry name" value="ArAA_b-elim_lyase/Thr_aldolase"/>
</dbReference>
<dbReference type="GO" id="GO:0016829">
    <property type="term" value="F:lyase activity"/>
    <property type="evidence" value="ECO:0007669"/>
    <property type="project" value="InterPro"/>
</dbReference>
<evidence type="ECO:0000259" key="10">
    <source>
        <dbReference type="Pfam" id="PF01212"/>
    </source>
</evidence>
<evidence type="ECO:0000256" key="6">
    <source>
        <dbReference type="ARBA" id="ARBA00022898"/>
    </source>
</evidence>
<dbReference type="EMBL" id="LR590464">
    <property type="protein sequence ID" value="VTP77701.1"/>
    <property type="molecule type" value="Genomic_DNA"/>
</dbReference>
<feature type="domain" description="Aromatic amino acid beta-eliminating lyase/threonine aldolase" evidence="10">
    <location>
        <begin position="27"/>
        <end position="171"/>
    </location>
</feature>
<dbReference type="InterPro" id="IPR015421">
    <property type="entry name" value="PyrdxlP-dep_Trfase_major"/>
</dbReference>
<dbReference type="GO" id="GO:0004375">
    <property type="term" value="F:glycine dehydrogenase (decarboxylating) activity"/>
    <property type="evidence" value="ECO:0007669"/>
    <property type="project" value="UniProtKB-EC"/>
</dbReference>
<feature type="region of interest" description="Disordered" evidence="9">
    <location>
        <begin position="204"/>
        <end position="245"/>
    </location>
</feature>
<dbReference type="GO" id="GO:0016594">
    <property type="term" value="F:glycine binding"/>
    <property type="evidence" value="ECO:0007669"/>
    <property type="project" value="TreeGrafter"/>
</dbReference>
<dbReference type="PANTHER" id="PTHR11773:SF13">
    <property type="entry name" value="GLYCINE DEHYDROGENASE (DECARBOXYLATING)"/>
    <property type="match status" value="1"/>
</dbReference>
<evidence type="ECO:0000256" key="2">
    <source>
        <dbReference type="ARBA" id="ARBA00003788"/>
    </source>
</evidence>
<dbReference type="AlphaFoldDB" id="A0A4U9IMF8"/>
<dbReference type="FunFam" id="3.40.640.10:FF:000007">
    <property type="entry name" value="glycine dehydrogenase (Decarboxylating), mitochondrial"/>
    <property type="match status" value="1"/>
</dbReference>
<feature type="compositionally biased region" description="Polar residues" evidence="9">
    <location>
        <begin position="212"/>
        <end position="225"/>
    </location>
</feature>
<dbReference type="PANTHER" id="PTHR11773">
    <property type="entry name" value="GLYCINE DEHYDROGENASE, DECARBOXYLATING"/>
    <property type="match status" value="1"/>
</dbReference>
<name>A0A4U9IMF8_9ENTR</name>
<dbReference type="SUPFAM" id="SSF53383">
    <property type="entry name" value="PLP-dependent transferases"/>
    <property type="match status" value="1"/>
</dbReference>
<dbReference type="GO" id="GO:0019464">
    <property type="term" value="P:glycine decarboxylation via glycine cleavage system"/>
    <property type="evidence" value="ECO:0007669"/>
    <property type="project" value="TreeGrafter"/>
</dbReference>
<evidence type="ECO:0000256" key="4">
    <source>
        <dbReference type="ARBA" id="ARBA00011881"/>
    </source>
</evidence>
<evidence type="ECO:0000313" key="12">
    <source>
        <dbReference type="Proteomes" id="UP000310719"/>
    </source>
</evidence>
<evidence type="ECO:0000256" key="1">
    <source>
        <dbReference type="ARBA" id="ARBA00001933"/>
    </source>
</evidence>
<organism evidence="11 12">
    <name type="scientific">Leclercia adecarboxylata</name>
    <dbReference type="NCBI Taxonomy" id="83655"/>
    <lineage>
        <taxon>Bacteria</taxon>
        <taxon>Pseudomonadati</taxon>
        <taxon>Pseudomonadota</taxon>
        <taxon>Gammaproteobacteria</taxon>
        <taxon>Enterobacterales</taxon>
        <taxon>Enterobacteriaceae</taxon>
        <taxon>Leclercia</taxon>
    </lineage>
</organism>
<dbReference type="InterPro" id="IPR020581">
    <property type="entry name" value="GDC_P"/>
</dbReference>